<reference evidence="10" key="4">
    <citation type="submission" date="2025-09" db="UniProtKB">
        <authorList>
            <consortium name="Ensembl"/>
        </authorList>
    </citation>
    <scope>IDENTIFICATION</scope>
    <source>
        <strain evidence="10">JP 163 A</strain>
    </source>
</reference>
<evidence type="ECO:0000259" key="9">
    <source>
        <dbReference type="PROSITE" id="PS50157"/>
    </source>
</evidence>
<feature type="domain" description="BTB" evidence="8">
    <location>
        <begin position="36"/>
        <end position="100"/>
    </location>
</feature>
<keyword evidence="6" id="KW-0539">Nucleus</keyword>
<dbReference type="FunFam" id="3.30.160.60:FF:000498">
    <property type="entry name" value="Putative zinc finger protein 131"/>
    <property type="match status" value="1"/>
</dbReference>
<keyword evidence="5" id="KW-0862">Zinc</keyword>
<dbReference type="InterPro" id="IPR011333">
    <property type="entry name" value="SKP1/BTB/POZ_sf"/>
</dbReference>
<dbReference type="Pfam" id="PF00096">
    <property type="entry name" value="zf-C2H2"/>
    <property type="match status" value="3"/>
</dbReference>
<dbReference type="PROSITE" id="PS00028">
    <property type="entry name" value="ZINC_FINGER_C2H2_1"/>
    <property type="match status" value="5"/>
</dbReference>
<feature type="domain" description="C2H2-type" evidence="9">
    <location>
        <begin position="317"/>
        <end position="344"/>
    </location>
</feature>
<dbReference type="SMART" id="SM00355">
    <property type="entry name" value="ZnF_C2H2"/>
    <property type="match status" value="6"/>
</dbReference>
<dbReference type="GO" id="GO:0008270">
    <property type="term" value="F:zinc ion binding"/>
    <property type="evidence" value="ECO:0007669"/>
    <property type="project" value="UniProtKB-KW"/>
</dbReference>
<dbReference type="FunFam" id="3.30.710.10:FF:000041">
    <property type="entry name" value="Zinc finger protein 131"/>
    <property type="match status" value="1"/>
</dbReference>
<evidence type="ECO:0000313" key="10">
    <source>
        <dbReference type="Ensembl" id="ENSXMAP00000022840.1"/>
    </source>
</evidence>
<dbReference type="InterPro" id="IPR013087">
    <property type="entry name" value="Znf_C2H2_type"/>
</dbReference>
<evidence type="ECO:0000259" key="8">
    <source>
        <dbReference type="PROSITE" id="PS50097"/>
    </source>
</evidence>
<feature type="domain" description="C2H2-type" evidence="9">
    <location>
        <begin position="277"/>
        <end position="305"/>
    </location>
</feature>
<dbReference type="OMA" id="NQMQMEV"/>
<feature type="domain" description="C2H2-type" evidence="9">
    <location>
        <begin position="409"/>
        <end position="437"/>
    </location>
</feature>
<dbReference type="SMART" id="SM00225">
    <property type="entry name" value="BTB"/>
    <property type="match status" value="1"/>
</dbReference>
<dbReference type="PANTHER" id="PTHR24394:SF55">
    <property type="entry name" value="ZINC FINGER PROTEIN 131"/>
    <property type="match status" value="1"/>
</dbReference>
<dbReference type="PROSITE" id="PS50097">
    <property type="entry name" value="BTB"/>
    <property type="match status" value="1"/>
</dbReference>
<keyword evidence="11" id="KW-1185">Reference proteome</keyword>
<dbReference type="Gene3D" id="3.30.710.10">
    <property type="entry name" value="Potassium Channel Kv1.1, Chain A"/>
    <property type="match status" value="1"/>
</dbReference>
<sequence length="558" mass="62540">MAAGAEVEVNGGSEYPGLYKVMMDKLNEQRQLDQFTDITLIVDGHHFRAHKAVLAACSQFFHKFFQDFTQEPLVEIEGVSNTAFRQLMEFTYTATLAISGEEEALDVWKAAEYLQMQEAIKALKKINSSTTTKSIAKKRTIAETSNVITETLPTVEGEQVGVYVEIEVVETGMEVVVDGKTAQAASDDSALALLADITSKYQQGEPTIHVIKKDEEEVLYQEETVTASKVLENVEVVEVQISQGDIFRCSKCDRSFKLYYHLKQHLKTHLGSMEKPHVCNHCGKAYTREGALKQHISTFHFDAEELSRGQKIQKKVHICEYCKKHFDHFGHFKEHLRKHTGEKPYECPDCHERFARNSTLKCHMAACQNGAGAKKGRKKLYECQVCSSVFISWDQFKEHLMCHTGDKPNHCTMCDLWFTDAKELKTHLKDVHSIEDKCMEQVVLTDSAATAALTIATQSIGGTETVLLDDGIHVEHVTVEPVDVMQMEETTTVVVEDGGVGGICEEDLERLKQAGLQIQVVHVNTASVDEHQVVNSEVEVELEDEIVNLEEAEQAVAV</sequence>
<comment type="subcellular location">
    <subcellularLocation>
        <location evidence="1">Nucleus</location>
    </subcellularLocation>
</comment>
<dbReference type="GeneTree" id="ENSGT00940000154668"/>
<evidence type="ECO:0000256" key="5">
    <source>
        <dbReference type="ARBA" id="ARBA00022833"/>
    </source>
</evidence>
<dbReference type="STRING" id="8083.ENSXMAP00000022840"/>
<evidence type="ECO:0000256" key="6">
    <source>
        <dbReference type="ARBA" id="ARBA00023242"/>
    </source>
</evidence>
<evidence type="ECO:0000313" key="11">
    <source>
        <dbReference type="Proteomes" id="UP000002852"/>
    </source>
</evidence>
<dbReference type="GO" id="GO:0005634">
    <property type="term" value="C:nucleus"/>
    <property type="evidence" value="ECO:0007669"/>
    <property type="project" value="UniProtKB-SubCell"/>
</dbReference>
<protein>
    <submittedName>
        <fullName evidence="10">Zinc finger protein 131</fullName>
    </submittedName>
</protein>
<dbReference type="Proteomes" id="UP000002852">
    <property type="component" value="Unassembled WGS sequence"/>
</dbReference>
<dbReference type="Gene3D" id="3.30.160.60">
    <property type="entry name" value="Classic Zinc Finger"/>
    <property type="match status" value="6"/>
</dbReference>
<reference evidence="10" key="3">
    <citation type="submission" date="2025-08" db="UniProtKB">
        <authorList>
            <consortium name="Ensembl"/>
        </authorList>
    </citation>
    <scope>IDENTIFICATION</scope>
    <source>
        <strain evidence="10">JP 163 A</strain>
    </source>
</reference>
<keyword evidence="2" id="KW-0479">Metal-binding</keyword>
<accession>A0A3B5PVB7</accession>
<dbReference type="PROSITE" id="PS50157">
    <property type="entry name" value="ZINC_FINGER_C2H2_2"/>
    <property type="match status" value="6"/>
</dbReference>
<dbReference type="SUPFAM" id="SSF54695">
    <property type="entry name" value="POZ domain"/>
    <property type="match status" value="1"/>
</dbReference>
<evidence type="ECO:0000256" key="2">
    <source>
        <dbReference type="ARBA" id="ARBA00022723"/>
    </source>
</evidence>
<dbReference type="FunFam" id="3.30.160.60:FF:000870">
    <property type="entry name" value="zinc finger protein 197 isoform X1"/>
    <property type="match status" value="1"/>
</dbReference>
<evidence type="ECO:0000256" key="1">
    <source>
        <dbReference type="ARBA" id="ARBA00004123"/>
    </source>
</evidence>
<reference evidence="11" key="1">
    <citation type="submission" date="2012-01" db="EMBL/GenBank/DDBJ databases">
        <authorList>
            <person name="Walter R."/>
            <person name="Schartl M."/>
            <person name="Warren W."/>
        </authorList>
    </citation>
    <scope>NUCLEOTIDE SEQUENCE [LARGE SCALE GENOMIC DNA]</scope>
    <source>
        <strain evidence="11">JP 163 A</strain>
    </source>
</reference>
<dbReference type="InterPro" id="IPR036236">
    <property type="entry name" value="Znf_C2H2_sf"/>
</dbReference>
<dbReference type="SUPFAM" id="SSF57667">
    <property type="entry name" value="beta-beta-alpha zinc fingers"/>
    <property type="match status" value="3"/>
</dbReference>
<evidence type="ECO:0000256" key="3">
    <source>
        <dbReference type="ARBA" id="ARBA00022737"/>
    </source>
</evidence>
<dbReference type="FunCoup" id="A0A3B5PVB7">
    <property type="interactions" value="1434"/>
</dbReference>
<dbReference type="Ensembl" id="ENSXMAT00000024141.1">
    <property type="protein sequence ID" value="ENSXMAP00000022840.1"/>
    <property type="gene ID" value="ENSXMAG00000015940.2"/>
</dbReference>
<dbReference type="PANTHER" id="PTHR24394">
    <property type="entry name" value="ZINC FINGER PROTEIN"/>
    <property type="match status" value="1"/>
</dbReference>
<proteinExistence type="predicted"/>
<dbReference type="InterPro" id="IPR000210">
    <property type="entry name" value="BTB/POZ_dom"/>
</dbReference>
<dbReference type="GO" id="GO:0000981">
    <property type="term" value="F:DNA-binding transcription factor activity, RNA polymerase II-specific"/>
    <property type="evidence" value="ECO:0007669"/>
    <property type="project" value="TreeGrafter"/>
</dbReference>
<evidence type="ECO:0000256" key="7">
    <source>
        <dbReference type="PROSITE-ProRule" id="PRU00042"/>
    </source>
</evidence>
<keyword evidence="3" id="KW-0677">Repeat</keyword>
<feature type="domain" description="C2H2-type" evidence="9">
    <location>
        <begin position="247"/>
        <end position="274"/>
    </location>
</feature>
<evidence type="ECO:0000256" key="4">
    <source>
        <dbReference type="ARBA" id="ARBA00022771"/>
    </source>
</evidence>
<dbReference type="InParanoid" id="A0A3B5PVB7"/>
<name>A0A3B5PVB7_XIPMA</name>
<feature type="domain" description="C2H2-type" evidence="9">
    <location>
        <begin position="345"/>
        <end position="375"/>
    </location>
</feature>
<feature type="domain" description="C2H2-type" evidence="9">
    <location>
        <begin position="381"/>
        <end position="408"/>
    </location>
</feature>
<reference evidence="11" key="2">
    <citation type="journal article" date="2013" name="Nat. Genet.">
        <title>The genome of the platyfish, Xiphophorus maculatus, provides insights into evolutionary adaptation and several complex traits.</title>
        <authorList>
            <person name="Schartl M."/>
            <person name="Walter R.B."/>
            <person name="Shen Y."/>
            <person name="Garcia T."/>
            <person name="Catchen J."/>
            <person name="Amores A."/>
            <person name="Braasch I."/>
            <person name="Chalopin D."/>
            <person name="Volff J.N."/>
            <person name="Lesch K.P."/>
            <person name="Bisazza A."/>
            <person name="Minx P."/>
            <person name="Hillier L."/>
            <person name="Wilson R.K."/>
            <person name="Fuerstenberg S."/>
            <person name="Boore J."/>
            <person name="Searle S."/>
            <person name="Postlethwait J.H."/>
            <person name="Warren W.C."/>
        </authorList>
    </citation>
    <scope>NUCLEOTIDE SEQUENCE [LARGE SCALE GENOMIC DNA]</scope>
    <source>
        <strain evidence="11">JP 163 A</strain>
    </source>
</reference>
<dbReference type="AlphaFoldDB" id="A0A3B5PVB7"/>
<dbReference type="Pfam" id="PF00651">
    <property type="entry name" value="BTB"/>
    <property type="match status" value="1"/>
</dbReference>
<organism evidence="10 11">
    <name type="scientific">Xiphophorus maculatus</name>
    <name type="common">Southern platyfish</name>
    <name type="synonym">Platypoecilus maculatus</name>
    <dbReference type="NCBI Taxonomy" id="8083"/>
    <lineage>
        <taxon>Eukaryota</taxon>
        <taxon>Metazoa</taxon>
        <taxon>Chordata</taxon>
        <taxon>Craniata</taxon>
        <taxon>Vertebrata</taxon>
        <taxon>Euteleostomi</taxon>
        <taxon>Actinopterygii</taxon>
        <taxon>Neopterygii</taxon>
        <taxon>Teleostei</taxon>
        <taxon>Neoteleostei</taxon>
        <taxon>Acanthomorphata</taxon>
        <taxon>Ovalentaria</taxon>
        <taxon>Atherinomorphae</taxon>
        <taxon>Cyprinodontiformes</taxon>
        <taxon>Poeciliidae</taxon>
        <taxon>Poeciliinae</taxon>
        <taxon>Xiphophorus</taxon>
    </lineage>
</organism>
<keyword evidence="4 7" id="KW-0863">Zinc-finger</keyword>